<reference evidence="3 4" key="1">
    <citation type="submission" date="2017-03" db="EMBL/GenBank/DDBJ databases">
        <title>Isolation of Levoglucosan Utilizing Bacteria.</title>
        <authorList>
            <person name="Arya A.S."/>
        </authorList>
    </citation>
    <scope>NUCLEOTIDE SEQUENCE [LARGE SCALE GENOMIC DNA]</scope>
    <source>
        <strain evidence="3 4">MEC069</strain>
    </source>
</reference>
<comment type="caution">
    <text evidence="3">The sequence shown here is derived from an EMBL/GenBank/DDBJ whole genome shotgun (WGS) entry which is preliminary data.</text>
</comment>
<dbReference type="Pfam" id="PF14280">
    <property type="entry name" value="DUF4365"/>
    <property type="match status" value="1"/>
</dbReference>
<dbReference type="Proteomes" id="UP000298246">
    <property type="component" value="Unassembled WGS sequence"/>
</dbReference>
<evidence type="ECO:0000313" key="3">
    <source>
        <dbReference type="EMBL" id="TFE87789.1"/>
    </source>
</evidence>
<gene>
    <name evidence="3" type="ORF">B5M42_11320</name>
</gene>
<evidence type="ECO:0000259" key="2">
    <source>
        <dbReference type="Pfam" id="PF14280"/>
    </source>
</evidence>
<organism evidence="3 4">
    <name type="scientific">Paenibacillus athensensis</name>
    <dbReference type="NCBI Taxonomy" id="1967502"/>
    <lineage>
        <taxon>Bacteria</taxon>
        <taxon>Bacillati</taxon>
        <taxon>Bacillota</taxon>
        <taxon>Bacilli</taxon>
        <taxon>Bacillales</taxon>
        <taxon>Paenibacillaceae</taxon>
        <taxon>Paenibacillus</taxon>
    </lineage>
</organism>
<feature type="region of interest" description="Disordered" evidence="1">
    <location>
        <begin position="1"/>
        <end position="21"/>
    </location>
</feature>
<dbReference type="InterPro" id="IPR025375">
    <property type="entry name" value="DUF4365"/>
</dbReference>
<feature type="domain" description="DUF4365" evidence="2">
    <location>
        <begin position="21"/>
        <end position="157"/>
    </location>
</feature>
<dbReference type="EMBL" id="MYFO01000012">
    <property type="protein sequence ID" value="TFE87789.1"/>
    <property type="molecule type" value="Genomic_DNA"/>
</dbReference>
<keyword evidence="4" id="KW-1185">Reference proteome</keyword>
<accession>A0A4Y8Q1U7</accession>
<evidence type="ECO:0000256" key="1">
    <source>
        <dbReference type="SAM" id="MobiDB-lite"/>
    </source>
</evidence>
<name>A0A4Y8Q1U7_9BACL</name>
<dbReference type="OrthoDB" id="9769030at2"/>
<proteinExistence type="predicted"/>
<sequence length="665" mass="77736">MSMDHRSEGNLPESPETHNQERRSKAMFDIIVPDHLFLVRNEDGGDYGVDKVIELKLQGTRMSNFRSHIQLKCTSSRLNNSYLPFSVPIKTLNYLRNQPSSMFVIFLEHEKIFLWEWISEIVNFSASKEIDITTTDQKTVNFHFIKKLDDLAFEEIHNDIRIKCSIATQISDNLKLSKSTATNILVNVQEQKVMSSDTLVEYVKRYGYPLANEGKFAFLNEWISQIPLQFKSDPEYSLTVAYIKYNNGEYYDAYSWLPKGITKLKLDETEKELAEYLDISLKYLLNMCSVEMYNELFNSFQKKYPHNQITLQHRLFRLREELITADMTLKDSYRELTDSFQALMRTVKQIHTPESMLVKFVDLVEWEIIGFQILRELQFSKFNLEGRETIGYPIPQQKRIHAAQLIIQKIEKWMLNFRSIFISIEDEVSRARASTIFASIQLQFIAQTRMYKDLTTETNSLLHSMKESLEHGAVVLEQGGYLHELFRAQMSLAECYMGLGLVEQATELVQQVMLNAEGIGVLEIVTYCKLFLDGYYVFNYASMAQAESKSKRKLSVLSDAEIEKYARQMIELLEIPNDRFPNVLNEYRWLQQDEIDRFQFCEHIGTRQDLSVNKELQNKFLVNPDRIIICEKFGHQSLIGQSRDELARLFKSNFCRQCNAREPIS</sequence>
<evidence type="ECO:0000313" key="4">
    <source>
        <dbReference type="Proteomes" id="UP000298246"/>
    </source>
</evidence>
<protein>
    <recommendedName>
        <fullName evidence="2">DUF4365 domain-containing protein</fullName>
    </recommendedName>
</protein>
<dbReference type="AlphaFoldDB" id="A0A4Y8Q1U7"/>